<dbReference type="InterPro" id="IPR011991">
    <property type="entry name" value="ArsR-like_HTH"/>
</dbReference>
<feature type="domain" description="HTH arsR-type" evidence="4">
    <location>
        <begin position="30"/>
        <end position="124"/>
    </location>
</feature>
<dbReference type="AlphaFoldDB" id="A0A510JKJ0"/>
<dbReference type="Proteomes" id="UP000322617">
    <property type="component" value="Chromosome"/>
</dbReference>
<name>A0A510JKJ0_9FUSO</name>
<dbReference type="InterPro" id="IPR018334">
    <property type="entry name" value="ArsR_HTH"/>
</dbReference>
<evidence type="ECO:0000256" key="1">
    <source>
        <dbReference type="ARBA" id="ARBA00023015"/>
    </source>
</evidence>
<dbReference type="SMART" id="SM00418">
    <property type="entry name" value="HTH_ARSR"/>
    <property type="match status" value="1"/>
</dbReference>
<dbReference type="Pfam" id="PF01022">
    <property type="entry name" value="HTH_5"/>
    <property type="match status" value="1"/>
</dbReference>
<dbReference type="GO" id="GO:0003677">
    <property type="term" value="F:DNA binding"/>
    <property type="evidence" value="ECO:0007669"/>
    <property type="project" value="UniProtKB-KW"/>
</dbReference>
<dbReference type="PROSITE" id="PS00846">
    <property type="entry name" value="HTH_ARSR_1"/>
    <property type="match status" value="1"/>
</dbReference>
<dbReference type="InterPro" id="IPR001845">
    <property type="entry name" value="HTH_ArsR_DNA-bd_dom"/>
</dbReference>
<accession>A0A510JKJ0</accession>
<gene>
    <name evidence="5" type="ORF">JCM16776_0013</name>
</gene>
<dbReference type="NCBIfam" id="NF033788">
    <property type="entry name" value="HTH_metalloreg"/>
    <property type="match status" value="1"/>
</dbReference>
<keyword evidence="1" id="KW-0805">Transcription regulation</keyword>
<protein>
    <submittedName>
        <fullName evidence="5">Regulatory protein ArsR</fullName>
    </submittedName>
</protein>
<dbReference type="PANTHER" id="PTHR43132:SF6">
    <property type="entry name" value="HTH-TYPE TRANSCRIPTIONAL REPRESSOR CZRA"/>
    <property type="match status" value="1"/>
</dbReference>
<evidence type="ECO:0000256" key="2">
    <source>
        <dbReference type="ARBA" id="ARBA00023125"/>
    </source>
</evidence>
<keyword evidence="6" id="KW-1185">Reference proteome</keyword>
<dbReference type="InterPro" id="IPR051011">
    <property type="entry name" value="Metal_resp_trans_reg"/>
</dbReference>
<organism evidence="5 6">
    <name type="scientific">Leptotrichia shahii</name>
    <dbReference type="NCBI Taxonomy" id="157691"/>
    <lineage>
        <taxon>Bacteria</taxon>
        <taxon>Fusobacteriati</taxon>
        <taxon>Fusobacteriota</taxon>
        <taxon>Fusobacteriia</taxon>
        <taxon>Fusobacteriales</taxon>
        <taxon>Leptotrichiaceae</taxon>
        <taxon>Leptotrichia</taxon>
    </lineage>
</organism>
<dbReference type="GO" id="GO:0003700">
    <property type="term" value="F:DNA-binding transcription factor activity"/>
    <property type="evidence" value="ECO:0007669"/>
    <property type="project" value="InterPro"/>
</dbReference>
<dbReference type="PROSITE" id="PS50987">
    <property type="entry name" value="HTH_ARSR_2"/>
    <property type="match status" value="1"/>
</dbReference>
<keyword evidence="3" id="KW-0804">Transcription</keyword>
<dbReference type="STRING" id="1122172.GCA_000373045_01786"/>
<dbReference type="InterPro" id="IPR036388">
    <property type="entry name" value="WH-like_DNA-bd_sf"/>
</dbReference>
<dbReference type="PANTHER" id="PTHR43132">
    <property type="entry name" value="ARSENICAL RESISTANCE OPERON REPRESSOR ARSR-RELATED"/>
    <property type="match status" value="1"/>
</dbReference>
<evidence type="ECO:0000313" key="6">
    <source>
        <dbReference type="Proteomes" id="UP000322617"/>
    </source>
</evidence>
<proteinExistence type="predicted"/>
<evidence type="ECO:0000256" key="3">
    <source>
        <dbReference type="ARBA" id="ARBA00023163"/>
    </source>
</evidence>
<reference evidence="5 6" key="1">
    <citation type="submission" date="2019-07" db="EMBL/GenBank/DDBJ databases">
        <title>Complete Genome Sequence of Leptotrichia shahii Strain JCM 16776.</title>
        <authorList>
            <person name="Watanabe S."/>
            <person name="Cui L."/>
        </authorList>
    </citation>
    <scope>NUCLEOTIDE SEQUENCE [LARGE SCALE GENOMIC DNA]</scope>
    <source>
        <strain evidence="5 6">JCM16776</strain>
    </source>
</reference>
<evidence type="ECO:0000259" key="4">
    <source>
        <dbReference type="PROSITE" id="PS50987"/>
    </source>
</evidence>
<dbReference type="Gene3D" id="1.10.10.10">
    <property type="entry name" value="Winged helix-like DNA-binding domain superfamily/Winged helix DNA-binding domain"/>
    <property type="match status" value="1"/>
</dbReference>
<dbReference type="KEGG" id="lsz:JCM16776_0013"/>
<dbReference type="RefSeq" id="WP_018451400.1">
    <property type="nucleotide sequence ID" value="NZ_AP019827.1"/>
</dbReference>
<sequence length="124" mass="14653">MTKIIEEENENCEVKVIHKSIVEKVEKTMPEEEVVYDLSDFFKILGDTTRMKILSALFQEEMCVCDIAYLLKMTQSAISHQLRVLKQGRFVKYRKEGKVVYYSLEDEHIKHIVEQGMTHILEKR</sequence>
<dbReference type="SUPFAM" id="SSF46785">
    <property type="entry name" value="Winged helix' DNA-binding domain"/>
    <property type="match status" value="1"/>
</dbReference>
<dbReference type="OrthoDB" id="9794330at2"/>
<evidence type="ECO:0000313" key="5">
    <source>
        <dbReference type="EMBL" id="BBM39822.1"/>
    </source>
</evidence>
<dbReference type="InterPro" id="IPR036390">
    <property type="entry name" value="WH_DNA-bd_sf"/>
</dbReference>
<dbReference type="CDD" id="cd00090">
    <property type="entry name" value="HTH_ARSR"/>
    <property type="match status" value="1"/>
</dbReference>
<keyword evidence="2" id="KW-0238">DNA-binding</keyword>
<dbReference type="PRINTS" id="PR00778">
    <property type="entry name" value="HTHARSR"/>
</dbReference>
<dbReference type="EMBL" id="AP019827">
    <property type="protein sequence ID" value="BBM39822.1"/>
    <property type="molecule type" value="Genomic_DNA"/>
</dbReference>